<dbReference type="PANTHER" id="PTHR35936">
    <property type="entry name" value="MEMBRANE-BOUND LYTIC MUREIN TRANSGLYCOSYLASE F"/>
    <property type="match status" value="1"/>
</dbReference>
<sequence>MRLALLILAVLIAGCGDKVQQAADLTGELVILTRVGSTTYSVDETGAATGFDYELARLLAQELGLKSRILVAASDADILHRLKRGEGHLAAAWLTAVGDPQIRSSTPYFQSQNVLITHEASLPLTGIEQLAHKTIHVVAGSRQETALLAVREKVPDLIIAADHHRNELDLMEGVAKQRYEATLVNNAEFDIGSNYYPELQDSLEVGPARAIVWLFAPGIDPELITRANTFLEQLEKSGEMDRLKDRYFGHVQRLTQADSVRFIERMRSVLPQYRALFHAAQARTGIDWRLLAALAYQESQWEPLATSPTGVRGMMMLTADTADHLGVSNRLDPAQSIRAGAMYVSDLRDTLPPSVGEPDRLWLALAAYNLGMGHLNAARHIAITKKADPDSWYEMKKILPLLAQARYYSRLKSGMGRGGEAVTMVENIRIYTDILNRHEGPYRPLDRVAQSTAGNKNQLQQNLNETLGNQ</sequence>
<evidence type="ECO:0000256" key="2">
    <source>
        <dbReference type="ARBA" id="ARBA00007734"/>
    </source>
</evidence>
<dbReference type="GO" id="GO:0009253">
    <property type="term" value="P:peptidoglycan catabolic process"/>
    <property type="evidence" value="ECO:0007669"/>
    <property type="project" value="TreeGrafter"/>
</dbReference>
<dbReference type="NCBIfam" id="NF008112">
    <property type="entry name" value="PRK10859.1"/>
    <property type="match status" value="1"/>
</dbReference>
<evidence type="ECO:0000256" key="4">
    <source>
        <dbReference type="ARBA" id="ARBA00023237"/>
    </source>
</evidence>
<dbReference type="InterPro" id="IPR023346">
    <property type="entry name" value="Lysozyme-like_dom_sf"/>
</dbReference>
<dbReference type="Gene3D" id="3.40.190.10">
    <property type="entry name" value="Periplasmic binding protein-like II"/>
    <property type="match status" value="2"/>
</dbReference>
<dbReference type="Pfam" id="PF00497">
    <property type="entry name" value="SBP_bac_3"/>
    <property type="match status" value="1"/>
</dbReference>
<keyword evidence="3" id="KW-0732">Signal</keyword>
<dbReference type="GO" id="GO:0009279">
    <property type="term" value="C:cell outer membrane"/>
    <property type="evidence" value="ECO:0007669"/>
    <property type="project" value="UniProtKB-SubCell"/>
</dbReference>
<proteinExistence type="inferred from homology"/>
<dbReference type="Proteomes" id="UP000886602">
    <property type="component" value="Unassembled WGS sequence"/>
</dbReference>
<dbReference type="SUPFAM" id="SSF53850">
    <property type="entry name" value="Periplasmic binding protein-like II"/>
    <property type="match status" value="1"/>
</dbReference>
<dbReference type="InterPro" id="IPR008258">
    <property type="entry name" value="Transglycosylase_SLT_dom_1"/>
</dbReference>
<dbReference type="SUPFAM" id="SSF53955">
    <property type="entry name" value="Lysozyme-like"/>
    <property type="match status" value="1"/>
</dbReference>
<dbReference type="AlphaFoldDB" id="A0A9D7FE95"/>
<dbReference type="InterPro" id="IPR001638">
    <property type="entry name" value="Solute-binding_3/MltF_N"/>
</dbReference>
<comment type="caution">
    <text evidence="6">The sequence shown here is derived from an EMBL/GenBank/DDBJ whole genome shotgun (WGS) entry which is preliminary data.</text>
</comment>
<keyword evidence="6" id="KW-0456">Lyase</keyword>
<dbReference type="InterPro" id="IPR000189">
    <property type="entry name" value="Transglyc_AS"/>
</dbReference>
<comment type="subcellular location">
    <subcellularLocation>
        <location evidence="1">Cell outer membrane</location>
        <topology evidence="1">Peripheral membrane protein</topology>
    </subcellularLocation>
</comment>
<evidence type="ECO:0000313" key="7">
    <source>
        <dbReference type="Proteomes" id="UP000886602"/>
    </source>
</evidence>
<feature type="domain" description="Solute-binding protein family 3/N-terminal" evidence="5">
    <location>
        <begin position="28"/>
        <end position="251"/>
    </location>
</feature>
<accession>A0A9D7FE95</accession>
<dbReference type="Gene3D" id="1.10.530.10">
    <property type="match status" value="1"/>
</dbReference>
<evidence type="ECO:0000259" key="5">
    <source>
        <dbReference type="SMART" id="SM00062"/>
    </source>
</evidence>
<reference evidence="6" key="1">
    <citation type="submission" date="2020-10" db="EMBL/GenBank/DDBJ databases">
        <title>Connecting structure to function with the recovery of over 1000 high-quality activated sludge metagenome-assembled genomes encoding full-length rRNA genes using long-read sequencing.</title>
        <authorList>
            <person name="Singleton C.M."/>
            <person name="Petriglieri F."/>
            <person name="Kristensen J.M."/>
            <person name="Kirkegaard R.H."/>
            <person name="Michaelsen T.Y."/>
            <person name="Andersen M.H."/>
            <person name="Karst S.M."/>
            <person name="Dueholm M.S."/>
            <person name="Nielsen P.H."/>
            <person name="Albertsen M."/>
        </authorList>
    </citation>
    <scope>NUCLEOTIDE SEQUENCE</scope>
    <source>
        <strain evidence="6">EsbW_18-Q3-R4-48_MAXAC.044</strain>
    </source>
</reference>
<dbReference type="PROSITE" id="PS51257">
    <property type="entry name" value="PROKAR_LIPOPROTEIN"/>
    <property type="match status" value="1"/>
</dbReference>
<evidence type="ECO:0000256" key="3">
    <source>
        <dbReference type="ARBA" id="ARBA00022729"/>
    </source>
</evidence>
<dbReference type="EC" id="4.2.2.-" evidence="6"/>
<dbReference type="Pfam" id="PF01464">
    <property type="entry name" value="SLT"/>
    <property type="match status" value="1"/>
</dbReference>
<dbReference type="CDD" id="cd13403">
    <property type="entry name" value="MLTF-like"/>
    <property type="match status" value="1"/>
</dbReference>
<name>A0A9D7FE95_9RHOO</name>
<comment type="similarity">
    <text evidence="2">Belongs to the transglycosylase Slt family.</text>
</comment>
<dbReference type="CDD" id="cd01009">
    <property type="entry name" value="PBP2_YfhD_N"/>
    <property type="match status" value="1"/>
</dbReference>
<keyword evidence="4" id="KW-0998">Cell outer membrane</keyword>
<gene>
    <name evidence="6" type="primary">mltF</name>
    <name evidence="6" type="ORF">IPJ48_13675</name>
</gene>
<dbReference type="SMART" id="SM00062">
    <property type="entry name" value="PBPb"/>
    <property type="match status" value="1"/>
</dbReference>
<evidence type="ECO:0000256" key="1">
    <source>
        <dbReference type="ARBA" id="ARBA00004339"/>
    </source>
</evidence>
<dbReference type="EMBL" id="JADJNC010000022">
    <property type="protein sequence ID" value="MBK7424047.1"/>
    <property type="molecule type" value="Genomic_DNA"/>
</dbReference>
<dbReference type="PANTHER" id="PTHR35936:SF32">
    <property type="entry name" value="MEMBRANE-BOUND LYTIC MUREIN TRANSGLYCOSYLASE F"/>
    <property type="match status" value="1"/>
</dbReference>
<evidence type="ECO:0000313" key="6">
    <source>
        <dbReference type="EMBL" id="MBK7424047.1"/>
    </source>
</evidence>
<dbReference type="GO" id="GO:0008933">
    <property type="term" value="F:peptidoglycan lytic transglycosylase activity"/>
    <property type="evidence" value="ECO:0007669"/>
    <property type="project" value="InterPro"/>
</dbReference>
<dbReference type="PROSITE" id="PS00922">
    <property type="entry name" value="TRANSGLYCOSYLASE"/>
    <property type="match status" value="1"/>
</dbReference>
<protein>
    <submittedName>
        <fullName evidence="6">Membrane-bound lytic murein transglycosylase MltF</fullName>
        <ecNumber evidence="6">4.2.2.-</ecNumber>
    </submittedName>
</protein>
<organism evidence="6 7">
    <name type="scientific">Candidatus Propionivibrio dominans</name>
    <dbReference type="NCBI Taxonomy" id="2954373"/>
    <lineage>
        <taxon>Bacteria</taxon>
        <taxon>Pseudomonadati</taxon>
        <taxon>Pseudomonadota</taxon>
        <taxon>Betaproteobacteria</taxon>
        <taxon>Rhodocyclales</taxon>
        <taxon>Rhodocyclaceae</taxon>
        <taxon>Propionivibrio</taxon>
    </lineage>
</organism>
<keyword evidence="4" id="KW-0472">Membrane</keyword>